<accession>A0A0S4TN25</accession>
<proteinExistence type="predicted"/>
<keyword evidence="1" id="KW-0472">Membrane</keyword>
<evidence type="ECO:0008006" key="3">
    <source>
        <dbReference type="Google" id="ProtNLM"/>
    </source>
</evidence>
<keyword evidence="1" id="KW-0812">Transmembrane</keyword>
<keyword evidence="1" id="KW-1133">Transmembrane helix</keyword>
<evidence type="ECO:0000313" key="2">
    <source>
        <dbReference type="EMBL" id="CUV11382.1"/>
    </source>
</evidence>
<feature type="transmembrane region" description="Helical" evidence="1">
    <location>
        <begin position="106"/>
        <end position="129"/>
    </location>
</feature>
<name>A0A0S4TN25_RALSL</name>
<organism evidence="2">
    <name type="scientific">Ralstonia solanacearum</name>
    <name type="common">Pseudomonas solanacearum</name>
    <dbReference type="NCBI Taxonomy" id="305"/>
    <lineage>
        <taxon>Bacteria</taxon>
        <taxon>Pseudomonadati</taxon>
        <taxon>Pseudomonadota</taxon>
        <taxon>Betaproteobacteria</taxon>
        <taxon>Burkholderiales</taxon>
        <taxon>Burkholderiaceae</taxon>
        <taxon>Ralstonia</taxon>
        <taxon>Ralstonia solanacearum species complex</taxon>
    </lineage>
</organism>
<protein>
    <recommendedName>
        <fullName evidence="3">Transmembrane protein</fullName>
    </recommendedName>
</protein>
<sequence length="165" mass="18159">MTLDEVSSLRHESSRQGVFTEFDFVAGDVRQRWVKIPGLHDVLPGMRITVVLGEPGNWETLQAWRFDDRNKVVMSISPLAGLVYLCLLCLASLAVLWLLLVGRPVVQMPTAALAVGTFLTVSFAGGMYFEWQNSQAVMRLLANSVRQGPNAHGPSASTASTRETR</sequence>
<dbReference type="AlphaFoldDB" id="A0A0S4TN25"/>
<dbReference type="EMBL" id="LN899819">
    <property type="protein sequence ID" value="CUV11382.1"/>
    <property type="molecule type" value="Genomic_DNA"/>
</dbReference>
<reference evidence="2" key="1">
    <citation type="submission" date="2015-10" db="EMBL/GenBank/DDBJ databases">
        <authorList>
            <person name="Gilbert D.G."/>
        </authorList>
    </citation>
    <scope>NUCLEOTIDE SEQUENCE</scope>
    <source>
        <strain evidence="2">Phyl III-seqv23</strain>
    </source>
</reference>
<evidence type="ECO:0000256" key="1">
    <source>
        <dbReference type="SAM" id="Phobius"/>
    </source>
</evidence>
<feature type="transmembrane region" description="Helical" evidence="1">
    <location>
        <begin position="79"/>
        <end position="100"/>
    </location>
</feature>
<gene>
    <name evidence="2" type="ORF">RUN39_v1_120006</name>
</gene>